<dbReference type="EMBL" id="AMPZ03000005">
    <property type="protein sequence ID" value="KAH9583305.1"/>
    <property type="molecule type" value="Genomic_DNA"/>
</dbReference>
<dbReference type="GeneID" id="24589893"/>
<dbReference type="PANTHER" id="PTHR19316">
    <property type="entry name" value="PROTEIN FOLDING REGULATOR"/>
    <property type="match status" value="1"/>
</dbReference>
<comment type="caution">
    <text evidence="1">The sequence shown here is derived from an EMBL/GenBank/DDBJ whole genome shotgun (WGS) entry which is preliminary data.</text>
</comment>
<dbReference type="InterPro" id="IPR016024">
    <property type="entry name" value="ARM-type_fold"/>
</dbReference>
<reference evidence="1" key="2">
    <citation type="journal article" date="2019" name="Gigascience">
        <title>High-quality Schistosoma haematobium genome achieved by single-molecule and long-range sequencing.</title>
        <authorList>
            <person name="Stroehlein A.J."/>
            <person name="Korhonen P.K."/>
            <person name="Chong T.M."/>
            <person name="Lim Y.L."/>
            <person name="Chan K.G."/>
            <person name="Webster B."/>
            <person name="Rollinson D."/>
            <person name="Brindley P.J."/>
            <person name="Gasser R.B."/>
            <person name="Young N.D."/>
        </authorList>
    </citation>
    <scope>NUCLEOTIDE SEQUENCE</scope>
</reference>
<sequence length="354" mass="39933">MTECQVSVLYANYYVKKLRHIELLTEHVLHLLMYCKICSIVSPLMARNLQGLLRLAVEHSENAATKPMDPKDAEWLDKALSASTVDLSKQLTNDVQTLSSHLSSSEPDLNETKNVIEDLLTLTEDLDLSNDFLIVGGQDVLLKLLFCGPPSLRIDGLKLLANITQNNPRAQSLYTENGVLARLIMLFEEETDLEFLRHLLLAISCTIRGYVPGINVFVESKGVDLVLSVLIREVKIGKSDKAYRLVSKGAFLVYCVLQELASKHIPSESSSIVHKVIDLLYLLDDPQEHLLAALSFLLRPLGSHSSYTTNIQSEESYKSFPNWLQRHLDELRKMNDPADEERRDYIDCLLKVLS</sequence>
<dbReference type="GO" id="GO:0005783">
    <property type="term" value="C:endoplasmic reticulum"/>
    <property type="evidence" value="ECO:0007669"/>
    <property type="project" value="TreeGrafter"/>
</dbReference>
<reference evidence="1" key="4">
    <citation type="journal article" date="2022" name="PLoS Pathog.">
        <title>Chromosome-level genome of Schistosoma haematobium underpins genome-wide explorations of molecular variation.</title>
        <authorList>
            <person name="Stroehlein A.J."/>
            <person name="Korhonen P.K."/>
            <person name="Lee V.V."/>
            <person name="Ralph S.A."/>
            <person name="Mentink-Kane M."/>
            <person name="You H."/>
            <person name="McManus D.P."/>
            <person name="Tchuente L.T."/>
            <person name="Stothard J.R."/>
            <person name="Kaur P."/>
            <person name="Dudchenko O."/>
            <person name="Aiden E.L."/>
            <person name="Yang B."/>
            <person name="Yang H."/>
            <person name="Emery A.M."/>
            <person name="Webster B.L."/>
            <person name="Brindley P.J."/>
            <person name="Rollinson D."/>
            <person name="Chang B.C.H."/>
            <person name="Gasser R.B."/>
            <person name="Young N.D."/>
        </authorList>
    </citation>
    <scope>NUCLEOTIDE SEQUENCE</scope>
</reference>
<dbReference type="AlphaFoldDB" id="A0A922LG95"/>
<dbReference type="Gene3D" id="1.25.10.10">
    <property type="entry name" value="Leucine-rich Repeat Variant"/>
    <property type="match status" value="1"/>
</dbReference>
<dbReference type="RefSeq" id="XP_051066629.1">
    <property type="nucleotide sequence ID" value="XM_051216072.1"/>
</dbReference>
<keyword evidence="2" id="KW-1185">Reference proteome</keyword>
<evidence type="ECO:0008006" key="3">
    <source>
        <dbReference type="Google" id="ProtNLM"/>
    </source>
</evidence>
<evidence type="ECO:0000313" key="1">
    <source>
        <dbReference type="EMBL" id="KAH9583305.1"/>
    </source>
</evidence>
<dbReference type="CTD" id="24589893"/>
<evidence type="ECO:0000313" key="2">
    <source>
        <dbReference type="Proteomes" id="UP000471633"/>
    </source>
</evidence>
<dbReference type="GO" id="GO:0000774">
    <property type="term" value="F:adenyl-nucleotide exchange factor activity"/>
    <property type="evidence" value="ECO:0007669"/>
    <property type="project" value="TreeGrafter"/>
</dbReference>
<name>A0A922LG95_SCHHA</name>
<protein>
    <recommendedName>
        <fullName evidence="3">Hsp70-binding protein 1</fullName>
    </recommendedName>
</protein>
<dbReference type="PANTHER" id="PTHR19316:SF18">
    <property type="entry name" value="HSP70-BINDING PROTEIN 1"/>
    <property type="match status" value="1"/>
</dbReference>
<proteinExistence type="predicted"/>
<dbReference type="OrthoDB" id="10250458at2759"/>
<gene>
    <name evidence="1" type="ORF">MS3_00007748</name>
</gene>
<reference evidence="1" key="3">
    <citation type="submission" date="2021-06" db="EMBL/GenBank/DDBJ databases">
        <title>Chromosome-level genome assembly for S. haematobium.</title>
        <authorList>
            <person name="Stroehlein A.J."/>
        </authorList>
    </citation>
    <scope>NUCLEOTIDE SEQUENCE</scope>
</reference>
<dbReference type="InterPro" id="IPR050693">
    <property type="entry name" value="Hsp70_NEF-Inhibitors"/>
</dbReference>
<dbReference type="Proteomes" id="UP000471633">
    <property type="component" value="Unassembled WGS sequence"/>
</dbReference>
<organism evidence="1 2">
    <name type="scientific">Schistosoma haematobium</name>
    <name type="common">Blood fluke</name>
    <dbReference type="NCBI Taxonomy" id="6185"/>
    <lineage>
        <taxon>Eukaryota</taxon>
        <taxon>Metazoa</taxon>
        <taxon>Spiralia</taxon>
        <taxon>Lophotrochozoa</taxon>
        <taxon>Platyhelminthes</taxon>
        <taxon>Trematoda</taxon>
        <taxon>Digenea</taxon>
        <taxon>Strigeidida</taxon>
        <taxon>Schistosomatoidea</taxon>
        <taxon>Schistosomatidae</taxon>
        <taxon>Schistosoma</taxon>
    </lineage>
</organism>
<accession>A0A922LG95</accession>
<dbReference type="SUPFAM" id="SSF48371">
    <property type="entry name" value="ARM repeat"/>
    <property type="match status" value="1"/>
</dbReference>
<dbReference type="InterPro" id="IPR011989">
    <property type="entry name" value="ARM-like"/>
</dbReference>
<reference evidence="1" key="1">
    <citation type="journal article" date="2012" name="Nat. Genet.">
        <title>Whole-genome sequence of Schistosoma haematobium.</title>
        <authorList>
            <person name="Young N.D."/>
            <person name="Jex A.R."/>
            <person name="Li B."/>
            <person name="Liu S."/>
            <person name="Yang L."/>
            <person name="Xiong Z."/>
            <person name="Li Y."/>
            <person name="Cantacessi C."/>
            <person name="Hall R.S."/>
            <person name="Xu X."/>
            <person name="Chen F."/>
            <person name="Wu X."/>
            <person name="Zerlotini A."/>
            <person name="Oliveira G."/>
            <person name="Hofmann A."/>
            <person name="Zhang G."/>
            <person name="Fang X."/>
            <person name="Kang Y."/>
            <person name="Campbell B.E."/>
            <person name="Loukas A."/>
            <person name="Ranganathan S."/>
            <person name="Rollinson D."/>
            <person name="Rinaldi G."/>
            <person name="Brindley P.J."/>
            <person name="Yang H."/>
            <person name="Wang J."/>
            <person name="Wang J."/>
            <person name="Gasser R.B."/>
        </authorList>
    </citation>
    <scope>NUCLEOTIDE SEQUENCE</scope>
</reference>